<dbReference type="GO" id="GO:0035493">
    <property type="term" value="P:SNARE complex assembly"/>
    <property type="evidence" value="ECO:0007669"/>
    <property type="project" value="TreeGrafter"/>
</dbReference>
<evidence type="ECO:0000256" key="1">
    <source>
        <dbReference type="ARBA" id="ARBA00009574"/>
    </source>
</evidence>
<feature type="compositionally biased region" description="Acidic residues" evidence="4">
    <location>
        <begin position="862"/>
        <end position="871"/>
    </location>
</feature>
<proteinExistence type="inferred from homology"/>
<keyword evidence="6" id="KW-1185">Reference proteome</keyword>
<dbReference type="InterPro" id="IPR018791">
    <property type="entry name" value="UV_resistance/autophagy_Atg14"/>
</dbReference>
<feature type="compositionally biased region" description="Polar residues" evidence="4">
    <location>
        <begin position="231"/>
        <end position="245"/>
    </location>
</feature>
<protein>
    <recommendedName>
        <fullName evidence="2">Autophagy-related protein 14</fullName>
    </recommendedName>
</protein>
<dbReference type="AlphaFoldDB" id="A0AAV5AKA7"/>
<feature type="region of interest" description="Disordered" evidence="4">
    <location>
        <begin position="852"/>
        <end position="871"/>
    </location>
</feature>
<feature type="region of interest" description="Disordered" evidence="4">
    <location>
        <begin position="74"/>
        <end position="126"/>
    </location>
</feature>
<dbReference type="EMBL" id="BPWL01000009">
    <property type="protein sequence ID" value="GJJ13923.1"/>
    <property type="molecule type" value="Genomic_DNA"/>
</dbReference>
<feature type="compositionally biased region" description="Polar residues" evidence="4">
    <location>
        <begin position="289"/>
        <end position="303"/>
    </location>
</feature>
<keyword evidence="3" id="KW-0175">Coiled coil</keyword>
<dbReference type="GO" id="GO:0032991">
    <property type="term" value="C:protein-containing complex"/>
    <property type="evidence" value="ECO:0007669"/>
    <property type="project" value="UniProtKB-ARBA"/>
</dbReference>
<dbReference type="GO" id="GO:0005768">
    <property type="term" value="C:endosome"/>
    <property type="evidence" value="ECO:0007669"/>
    <property type="project" value="TreeGrafter"/>
</dbReference>
<feature type="region of interest" description="Disordered" evidence="4">
    <location>
        <begin position="185"/>
        <end position="319"/>
    </location>
</feature>
<dbReference type="PANTHER" id="PTHR15157:SF5">
    <property type="entry name" value="UV RADIATION RESISTANCE-ASSOCIATED GENE PROTEIN"/>
    <property type="match status" value="1"/>
</dbReference>
<evidence type="ECO:0000313" key="6">
    <source>
        <dbReference type="Proteomes" id="UP001050691"/>
    </source>
</evidence>
<dbReference type="Proteomes" id="UP001050691">
    <property type="component" value="Unassembled WGS sequence"/>
</dbReference>
<evidence type="ECO:0000256" key="2">
    <source>
        <dbReference type="ARBA" id="ARBA00013807"/>
    </source>
</evidence>
<dbReference type="GO" id="GO:0000323">
    <property type="term" value="C:lytic vacuole"/>
    <property type="evidence" value="ECO:0007669"/>
    <property type="project" value="TreeGrafter"/>
</dbReference>
<evidence type="ECO:0000313" key="5">
    <source>
        <dbReference type="EMBL" id="GJJ13923.1"/>
    </source>
</evidence>
<evidence type="ECO:0000256" key="4">
    <source>
        <dbReference type="SAM" id="MobiDB-lite"/>
    </source>
</evidence>
<accession>A0AAV5AKA7</accession>
<feature type="compositionally biased region" description="Low complexity" evidence="4">
    <location>
        <begin position="103"/>
        <end position="121"/>
    </location>
</feature>
<dbReference type="GO" id="GO:0000149">
    <property type="term" value="F:SNARE binding"/>
    <property type="evidence" value="ECO:0007669"/>
    <property type="project" value="TreeGrafter"/>
</dbReference>
<evidence type="ECO:0000256" key="3">
    <source>
        <dbReference type="ARBA" id="ARBA00023054"/>
    </source>
</evidence>
<comment type="similarity">
    <text evidence="1">Belongs to the ATG14 family.</text>
</comment>
<name>A0AAV5AKA7_9AGAM</name>
<sequence length="936" mass="104182">MSTIVPEDHHHHSQRRIRHIKSIQIRNLTPFPARDTIAQTLTQPSRNSVILPQYPTDDIDLVAFRRRRRISSGSIIPSLNPDTEDSESTSLTSSVAIRKRSASKSSLQTSSSPPTSRRLSSNFRPPLNSTRHVVSFVEDDALRASDTQIPSPLFVIHSQKHLEKIISSRLIETFITLSPLSLTGHTPSSPLLSPTPTPSSPNAVVSAPNKSRELPNKKVLPGNKSEHRKSPSVSLGNSHKSSSAARTPVTPVATSRSRIGGSQRASTSKTNFTSPPTPPPESPRAKLHNPSTKPVSNKKSSSRTSDDQQDEPEPAFPTPFYISPIHKPSTNPMFTHLDPEREFANWADITSPRFQVIIWGCSNQTDKFTEDVKGKGKETIDPVTESTFMKPNSSWQILDEWIVDLDEAELLTSDNSSQTYALPSNTLLITLSSRETFRVSPISAEHRRAANLRSHSPIEPDYNSDGDIERLRAEKETTSGKDIARSLRETRMKKSATYQDLVKLINLQTVIADTRELLENTIISCNTLIESDNFNPLSREISELEEWVETLRSGKARVKESIVGDSLKLEERRKVLQQRRDRLAVARDLYRAGVEEYSERKKELATERERHAQLAPQLPALRTSLLYLVNFIFPIEPVSPPDLLFAILGAPLPVPQSSTDPAPPISMPKFPSVSEESVSTALGYVAQVVQLVSAYLGQILVYPVTCYGSRSIIKDPVSAMAGPRVFPLYSKGVETYRFEYGVYLLNKNIEMLMSERNLRALDIRHTLPNLKNLMLTLTMGEEVKPMSEQTKLSECSKAISPVSPSFAPLMMQTEVNTSLASTTVSTEQPPRKSTPFLSPFTALLRSRYPSSLGRPKIKPVDETPEQTEDTEPAVVAFTPSALSFQIEVTTNESKDISPREEIRDATLMNGSPLEKYTLNDRIMPPSPPVIQTPMYQ</sequence>
<dbReference type="Pfam" id="PF10186">
    <property type="entry name" value="ATG14"/>
    <property type="match status" value="1"/>
</dbReference>
<gene>
    <name evidence="5" type="ORF">Clacol_008180</name>
</gene>
<comment type="caution">
    <text evidence="5">The sequence shown here is derived from an EMBL/GenBank/DDBJ whole genome shotgun (WGS) entry which is preliminary data.</text>
</comment>
<organism evidence="5 6">
    <name type="scientific">Clathrus columnatus</name>
    <dbReference type="NCBI Taxonomy" id="1419009"/>
    <lineage>
        <taxon>Eukaryota</taxon>
        <taxon>Fungi</taxon>
        <taxon>Dikarya</taxon>
        <taxon>Basidiomycota</taxon>
        <taxon>Agaricomycotina</taxon>
        <taxon>Agaricomycetes</taxon>
        <taxon>Phallomycetidae</taxon>
        <taxon>Phallales</taxon>
        <taxon>Clathraceae</taxon>
        <taxon>Clathrus</taxon>
    </lineage>
</organism>
<dbReference type="PANTHER" id="PTHR15157">
    <property type="entry name" value="UV RADIATION RESISTANCE-ASSOCIATED GENE PROTEIN"/>
    <property type="match status" value="1"/>
</dbReference>
<reference evidence="5" key="1">
    <citation type="submission" date="2021-10" db="EMBL/GenBank/DDBJ databases">
        <title>De novo Genome Assembly of Clathrus columnatus (Basidiomycota, Fungi) Using Illumina and Nanopore Sequence Data.</title>
        <authorList>
            <person name="Ogiso-Tanaka E."/>
            <person name="Itagaki H."/>
            <person name="Hosoya T."/>
            <person name="Hosaka K."/>
        </authorList>
    </citation>
    <scope>NUCLEOTIDE SEQUENCE</scope>
    <source>
        <strain evidence="5">MO-923</strain>
    </source>
</reference>